<dbReference type="InterPro" id="IPR006860">
    <property type="entry name" value="FecR"/>
</dbReference>
<dbReference type="PANTHER" id="PTHR38731">
    <property type="entry name" value="LIPL45-RELATED LIPOPROTEIN-RELATED"/>
    <property type="match status" value="1"/>
</dbReference>
<proteinExistence type="predicted"/>
<keyword evidence="4" id="KW-1185">Reference proteome</keyword>
<feature type="chain" id="PRO_5046866011" evidence="1">
    <location>
        <begin position="38"/>
        <end position="568"/>
    </location>
</feature>
<sequence length="568" mass="60749">MTAACNTRQRRRASATIALAMAMGAAMLSMPAPSALAKPRAPAAAADADPAWSYHVQPGDNLFDLAAAYLKERTSWRELQKLNRVADPLRLPPGSTLKMPVRLLRREASVAQAVFVQGEVSLRHAGGSTPAPLRTGDELRSGDALVTGEQATLTLRFVDGSRLLVAPRSEVTVEELLVYGRSAVPAMRLQLQKGSADSKVQPSRERPADYQLKTPSLLLGVRGTEFRVQVSDDGRSARAEVLEGTVAGTPAGAAAATPMPAGYGLAATLGQAPSPLTKLLPAPALAGVPQKLERIPMTITWPALDGAGAYRAQVFDGQGNLLLDGRFESPRAQWADLPDGNYKLRLRGIDALGLEGLAAEQDVRLKARPEPPFASSPAPDARVYGDSAPLAWTRPVNAQSFRLQVGTDAGFQAPPVLERSGLSSTELGASLPPGQYFWRVASTAAGPDDGPWGDPQHFELRPVPPTPPLQPPAIDGDQLRFAWAAAPGAARYELQWAADAEFKTLLAEPRTEQPALVLPRPGHGVYYLRVRSVDELGYAGPYGTAQRVELPRPLWPWLLPLLLVPLAF</sequence>
<gene>
    <name evidence="3" type="ORF">SNE35_06120</name>
</gene>
<name>A0ABU5DCS6_9BURK</name>
<feature type="domain" description="LysM" evidence="2">
    <location>
        <begin position="52"/>
        <end position="99"/>
    </location>
</feature>
<evidence type="ECO:0000313" key="3">
    <source>
        <dbReference type="EMBL" id="MDY0744070.1"/>
    </source>
</evidence>
<accession>A0ABU5DCS6</accession>
<dbReference type="Gene3D" id="3.10.350.10">
    <property type="entry name" value="LysM domain"/>
    <property type="match status" value="1"/>
</dbReference>
<keyword evidence="1" id="KW-0732">Signal</keyword>
<dbReference type="PANTHER" id="PTHR38731:SF1">
    <property type="entry name" value="FECR PROTEIN DOMAIN-CONTAINING PROTEIN"/>
    <property type="match status" value="1"/>
</dbReference>
<dbReference type="PIRSF" id="PIRSF029644">
    <property type="entry name" value="UCP029644"/>
    <property type="match status" value="1"/>
</dbReference>
<dbReference type="InterPro" id="IPR018392">
    <property type="entry name" value="LysM"/>
</dbReference>
<evidence type="ECO:0000313" key="4">
    <source>
        <dbReference type="Proteomes" id="UP001285263"/>
    </source>
</evidence>
<dbReference type="Pfam" id="PF01476">
    <property type="entry name" value="LysM"/>
    <property type="match status" value="1"/>
</dbReference>
<dbReference type="InterPro" id="IPR016930">
    <property type="entry name" value="UCP029644"/>
</dbReference>
<reference evidence="3 4" key="1">
    <citation type="submission" date="2023-11" db="EMBL/GenBank/DDBJ databases">
        <title>Paucibacter sp. nov., isolated from fresh soil in Korea.</title>
        <authorList>
            <person name="Le N.T.T."/>
        </authorList>
    </citation>
    <scope>NUCLEOTIDE SEQUENCE [LARGE SCALE GENOMIC DNA]</scope>
    <source>
        <strain evidence="3 4">R3-3</strain>
    </source>
</reference>
<dbReference type="EMBL" id="JAXCLA010000002">
    <property type="protein sequence ID" value="MDY0744070.1"/>
    <property type="molecule type" value="Genomic_DNA"/>
</dbReference>
<dbReference type="InterPro" id="IPR013783">
    <property type="entry name" value="Ig-like_fold"/>
</dbReference>
<evidence type="ECO:0000256" key="1">
    <source>
        <dbReference type="SAM" id="SignalP"/>
    </source>
</evidence>
<protein>
    <submittedName>
        <fullName evidence="3">FecR domain-containing protein</fullName>
    </submittedName>
</protein>
<dbReference type="Gene3D" id="2.60.40.10">
    <property type="entry name" value="Immunoglobulins"/>
    <property type="match status" value="2"/>
</dbReference>
<dbReference type="InterPro" id="IPR036779">
    <property type="entry name" value="LysM_dom_sf"/>
</dbReference>
<dbReference type="RefSeq" id="WP_320421976.1">
    <property type="nucleotide sequence ID" value="NZ_JAXCLA010000002.1"/>
</dbReference>
<evidence type="ECO:0000259" key="2">
    <source>
        <dbReference type="PROSITE" id="PS51782"/>
    </source>
</evidence>
<feature type="signal peptide" evidence="1">
    <location>
        <begin position="1"/>
        <end position="37"/>
    </location>
</feature>
<dbReference type="CDD" id="cd00118">
    <property type="entry name" value="LysM"/>
    <property type="match status" value="1"/>
</dbReference>
<comment type="caution">
    <text evidence="3">The sequence shown here is derived from an EMBL/GenBank/DDBJ whole genome shotgun (WGS) entry which is preliminary data.</text>
</comment>
<organism evidence="3 4">
    <name type="scientific">Roseateles agri</name>
    <dbReference type="NCBI Taxonomy" id="3098619"/>
    <lineage>
        <taxon>Bacteria</taxon>
        <taxon>Pseudomonadati</taxon>
        <taxon>Pseudomonadota</taxon>
        <taxon>Betaproteobacteria</taxon>
        <taxon>Burkholderiales</taxon>
        <taxon>Sphaerotilaceae</taxon>
        <taxon>Roseateles</taxon>
    </lineage>
</organism>
<dbReference type="Pfam" id="PF04773">
    <property type="entry name" value="FecR"/>
    <property type="match status" value="1"/>
</dbReference>
<dbReference type="PROSITE" id="PS51782">
    <property type="entry name" value="LYSM"/>
    <property type="match status" value="1"/>
</dbReference>
<dbReference type="SUPFAM" id="SSF54106">
    <property type="entry name" value="LysM domain"/>
    <property type="match status" value="1"/>
</dbReference>
<dbReference type="SMART" id="SM00257">
    <property type="entry name" value="LysM"/>
    <property type="match status" value="1"/>
</dbReference>
<dbReference type="Gene3D" id="2.60.120.1440">
    <property type="match status" value="1"/>
</dbReference>
<dbReference type="Proteomes" id="UP001285263">
    <property type="component" value="Unassembled WGS sequence"/>
</dbReference>